<gene>
    <name evidence="2" type="ORF">X474_02075</name>
</gene>
<dbReference type="EMBL" id="AZAC01000002">
    <property type="protein sequence ID" value="KIX15676.1"/>
    <property type="molecule type" value="Genomic_DNA"/>
</dbReference>
<keyword evidence="3" id="KW-1185">Reference proteome</keyword>
<sequence>MNWPHWGGRALGKPLKKRPPGPDRTWPERPQKAIFFMWPKPARFQGQGKLKTKGSVYGRNKIGLFLQKPSVFPKPLSLFLA</sequence>
<feature type="region of interest" description="Disordered" evidence="1">
    <location>
        <begin position="1"/>
        <end position="26"/>
    </location>
</feature>
<comment type="caution">
    <text evidence="2">The sequence shown here is derived from an EMBL/GenBank/DDBJ whole genome shotgun (WGS) entry which is preliminary data.</text>
</comment>
<protein>
    <submittedName>
        <fullName evidence="2">Uncharacterized protein</fullName>
    </submittedName>
</protein>
<name>A0A0D2JJ19_9BACT</name>
<proteinExistence type="predicted"/>
<organism evidence="2 3">
    <name type="scientific">Dethiosulfatarculus sandiegensis</name>
    <dbReference type="NCBI Taxonomy" id="1429043"/>
    <lineage>
        <taxon>Bacteria</taxon>
        <taxon>Pseudomonadati</taxon>
        <taxon>Thermodesulfobacteriota</taxon>
        <taxon>Desulfarculia</taxon>
        <taxon>Desulfarculales</taxon>
        <taxon>Desulfarculaceae</taxon>
        <taxon>Dethiosulfatarculus</taxon>
    </lineage>
</organism>
<dbReference type="Proteomes" id="UP000032233">
    <property type="component" value="Unassembled WGS sequence"/>
</dbReference>
<reference evidence="2 3" key="1">
    <citation type="submission" date="2013-11" db="EMBL/GenBank/DDBJ databases">
        <title>Metagenomic analysis of a methanogenic consortium involved in long chain n-alkane degradation.</title>
        <authorList>
            <person name="Davidova I.A."/>
            <person name="Callaghan A.V."/>
            <person name="Wawrik B."/>
            <person name="Pruitt S."/>
            <person name="Marks C."/>
            <person name="Duncan K.E."/>
            <person name="Suflita J.M."/>
        </authorList>
    </citation>
    <scope>NUCLEOTIDE SEQUENCE [LARGE SCALE GENOMIC DNA]</scope>
    <source>
        <strain evidence="2 3">SPR</strain>
    </source>
</reference>
<dbReference type="InParanoid" id="A0A0D2JJ19"/>
<accession>A0A0D2JJ19</accession>
<evidence type="ECO:0000313" key="2">
    <source>
        <dbReference type="EMBL" id="KIX15676.1"/>
    </source>
</evidence>
<dbReference type="AlphaFoldDB" id="A0A0D2JJ19"/>
<evidence type="ECO:0000256" key="1">
    <source>
        <dbReference type="SAM" id="MobiDB-lite"/>
    </source>
</evidence>
<evidence type="ECO:0000313" key="3">
    <source>
        <dbReference type="Proteomes" id="UP000032233"/>
    </source>
</evidence>